<keyword evidence="4" id="KW-1185">Reference proteome</keyword>
<dbReference type="AlphaFoldDB" id="A0A6L3W6A5"/>
<proteinExistence type="predicted"/>
<keyword evidence="3" id="KW-0808">Transferase</keyword>
<accession>A0A6L3W6A5</accession>
<name>A0A6L3W6A5_9ACTN</name>
<dbReference type="InterPro" id="IPR002575">
    <property type="entry name" value="Aminoglycoside_PTrfase"/>
</dbReference>
<feature type="compositionally biased region" description="Basic and acidic residues" evidence="1">
    <location>
        <begin position="267"/>
        <end position="286"/>
    </location>
</feature>
<evidence type="ECO:0000256" key="1">
    <source>
        <dbReference type="SAM" id="MobiDB-lite"/>
    </source>
</evidence>
<dbReference type="SUPFAM" id="SSF56112">
    <property type="entry name" value="Protein kinase-like (PK-like)"/>
    <property type="match status" value="1"/>
</dbReference>
<dbReference type="InterPro" id="IPR011009">
    <property type="entry name" value="Kinase-like_dom_sf"/>
</dbReference>
<evidence type="ECO:0000259" key="2">
    <source>
        <dbReference type="Pfam" id="PF01636"/>
    </source>
</evidence>
<dbReference type="GO" id="GO:0016740">
    <property type="term" value="F:transferase activity"/>
    <property type="evidence" value="ECO:0007669"/>
    <property type="project" value="UniProtKB-KW"/>
</dbReference>
<gene>
    <name evidence="3" type="ORF">F9B16_01280</name>
</gene>
<evidence type="ECO:0000313" key="3">
    <source>
        <dbReference type="EMBL" id="KAB2390523.1"/>
    </source>
</evidence>
<organism evidence="3 4">
    <name type="scientific">Actinomadura montaniterrae</name>
    <dbReference type="NCBI Taxonomy" id="1803903"/>
    <lineage>
        <taxon>Bacteria</taxon>
        <taxon>Bacillati</taxon>
        <taxon>Actinomycetota</taxon>
        <taxon>Actinomycetes</taxon>
        <taxon>Streptosporangiales</taxon>
        <taxon>Thermomonosporaceae</taxon>
        <taxon>Actinomadura</taxon>
    </lineage>
</organism>
<comment type="caution">
    <text evidence="3">The sequence shown here is derived from an EMBL/GenBank/DDBJ whole genome shotgun (WGS) entry which is preliminary data.</text>
</comment>
<dbReference type="Pfam" id="PF01636">
    <property type="entry name" value="APH"/>
    <property type="match status" value="1"/>
</dbReference>
<protein>
    <submittedName>
        <fullName evidence="3">Aminoglycoside phosphotransferase family protein</fullName>
    </submittedName>
</protein>
<dbReference type="Proteomes" id="UP000483004">
    <property type="component" value="Unassembled WGS sequence"/>
</dbReference>
<reference evidence="3 4" key="1">
    <citation type="submission" date="2019-09" db="EMBL/GenBank/DDBJ databases">
        <title>Actinomadura physcomitrii sp. nov., a novel actinomycete isolated from moss [Physcomitrium sphaericum (Ludw) Fuernr].</title>
        <authorList>
            <person name="Liu C."/>
            <person name="Zhuang X."/>
        </authorList>
    </citation>
    <scope>NUCLEOTIDE SEQUENCE [LARGE SCALE GENOMIC DNA]</scope>
    <source>
        <strain evidence="3 4">CYP1-1B</strain>
    </source>
</reference>
<dbReference type="Gene3D" id="3.90.1200.10">
    <property type="match status" value="1"/>
</dbReference>
<sequence length="286" mass="32222">MTLTRACQAVGLPPEGAHLMRLGSNAVYRVNGSVIARISHRGTDTQESERAIAVARWLESADYPAVRAIDVKQPVIVDGRPVTFWLAVTDGPDDWATTDEIAGVIRKLHSLDAPPDLNLPPLEPFAKASERIKRSAALKSESREFLLQRLGELKDEWLKLNFELPTGVIHGDASVGNVLRDRNGIPTLMDLDSFATGPREWDLVLTALYYQHFGWHTRSEYEAFANTYGFDVMTWSGYPVMRDIREFLMVTWLAQKADENEETATEAAKRIETLRTGGSRRDWKPW</sequence>
<dbReference type="OrthoDB" id="3723194at2"/>
<feature type="region of interest" description="Disordered" evidence="1">
    <location>
        <begin position="263"/>
        <end position="286"/>
    </location>
</feature>
<dbReference type="EMBL" id="WBMR01000001">
    <property type="protein sequence ID" value="KAB2390523.1"/>
    <property type="molecule type" value="Genomic_DNA"/>
</dbReference>
<evidence type="ECO:0000313" key="4">
    <source>
        <dbReference type="Proteomes" id="UP000483004"/>
    </source>
</evidence>
<feature type="domain" description="Aminoglycoside phosphotransferase" evidence="2">
    <location>
        <begin position="24"/>
        <end position="242"/>
    </location>
</feature>